<dbReference type="eggNOG" id="COG3306">
    <property type="taxonomic scope" value="Bacteria"/>
</dbReference>
<dbReference type="STRING" id="195105.CN97_19850"/>
<comment type="caution">
    <text evidence="2">The sequence shown here is derived from an EMBL/GenBank/DDBJ whole genome shotgun (WGS) entry which is preliminary data.</text>
</comment>
<dbReference type="RefSeq" id="WP_035712422.1">
    <property type="nucleotide sequence ID" value="NZ_CAMIFG010000123.1"/>
</dbReference>
<accession>A0A086Y0U8</accession>
<keyword evidence="3" id="KW-1185">Reference proteome</keyword>
<evidence type="ECO:0000313" key="3">
    <source>
        <dbReference type="Proteomes" id="UP000028826"/>
    </source>
</evidence>
<sequence length="259" mass="29839">MSLTRADMGCWLINLPRAVERRRKMEAQLARMDLPYTVFDGVDGKARAEELLKTVDLEQFERNLGRRILMGGIGCYHSHLGVWGEFLASDKKVALILEDDVVFHDDFLSAVDLALAHDGAWDILKLNRIRAKMPICQGKIGPYHVNAYLGPATGTGAYLVKREVIERLRPEMIPITRATDHEINRFFVHDYRLFGLEPFPSHVDDGGQSLITGSGFADVTRLKWYQRLPYYRLKAANYFRRGWWLLKKGYLWPRCGRQL</sequence>
<dbReference type="Proteomes" id="UP000028826">
    <property type="component" value="Unassembled WGS sequence"/>
</dbReference>
<dbReference type="Pfam" id="PF01755">
    <property type="entry name" value="Glyco_transf_25"/>
    <property type="match status" value="1"/>
</dbReference>
<name>A0A086Y0U8_9RHOB</name>
<reference evidence="2 3" key="1">
    <citation type="submission" date="2014-03" db="EMBL/GenBank/DDBJ databases">
        <title>Genome of Haematobacter massiliensis CCUG 47968.</title>
        <authorList>
            <person name="Wang D."/>
            <person name="Wang G."/>
        </authorList>
    </citation>
    <scope>NUCLEOTIDE SEQUENCE [LARGE SCALE GENOMIC DNA]</scope>
    <source>
        <strain evidence="2 3">CCUG 47968</strain>
    </source>
</reference>
<evidence type="ECO:0000259" key="1">
    <source>
        <dbReference type="Pfam" id="PF01755"/>
    </source>
</evidence>
<dbReference type="OrthoDB" id="259382at2"/>
<evidence type="ECO:0000313" key="2">
    <source>
        <dbReference type="EMBL" id="KFI27898.1"/>
    </source>
</evidence>
<protein>
    <recommendedName>
        <fullName evidence="1">Glycosyl transferase family 25 domain-containing protein</fullName>
    </recommendedName>
</protein>
<dbReference type="AlphaFoldDB" id="A0A086Y0U8"/>
<feature type="domain" description="Glycosyl transferase family 25" evidence="1">
    <location>
        <begin position="11"/>
        <end position="128"/>
    </location>
</feature>
<organism evidence="2 3">
    <name type="scientific">Haematobacter massiliensis</name>
    <dbReference type="NCBI Taxonomy" id="195105"/>
    <lineage>
        <taxon>Bacteria</taxon>
        <taxon>Pseudomonadati</taxon>
        <taxon>Pseudomonadota</taxon>
        <taxon>Alphaproteobacteria</taxon>
        <taxon>Rhodobacterales</taxon>
        <taxon>Paracoccaceae</taxon>
        <taxon>Haematobacter</taxon>
    </lineage>
</organism>
<dbReference type="EMBL" id="JGYG01000009">
    <property type="protein sequence ID" value="KFI27898.1"/>
    <property type="molecule type" value="Genomic_DNA"/>
</dbReference>
<dbReference type="InterPro" id="IPR002654">
    <property type="entry name" value="Glyco_trans_25"/>
</dbReference>
<dbReference type="CDD" id="cd06532">
    <property type="entry name" value="Glyco_transf_25"/>
    <property type="match status" value="1"/>
</dbReference>
<proteinExistence type="predicted"/>
<gene>
    <name evidence="2" type="ORF">CN97_19850</name>
</gene>